<sequence length="90" mass="10233">MDADYSTLLTDNYVLPDTGAELRVAEMDIVMWMHTVGLERTVIQWKSLLDAAGLELVKIWNSDQGNQSVVEVRKRKRNKTYFPSCRLGSG</sequence>
<dbReference type="Proteomes" id="UP000308092">
    <property type="component" value="Unassembled WGS sequence"/>
</dbReference>
<proteinExistence type="predicted"/>
<dbReference type="SUPFAM" id="SSF53335">
    <property type="entry name" value="S-adenosyl-L-methionine-dependent methyltransferases"/>
    <property type="match status" value="1"/>
</dbReference>
<evidence type="ECO:0000313" key="2">
    <source>
        <dbReference type="Proteomes" id="UP000308092"/>
    </source>
</evidence>
<dbReference type="InterPro" id="IPR029063">
    <property type="entry name" value="SAM-dependent_MTases_sf"/>
</dbReference>
<dbReference type="Gene3D" id="3.40.50.150">
    <property type="entry name" value="Vaccinia Virus protein VP39"/>
    <property type="match status" value="1"/>
</dbReference>
<evidence type="ECO:0000313" key="1">
    <source>
        <dbReference type="EMBL" id="THC97026.1"/>
    </source>
</evidence>
<accession>A0A4S3JN29</accession>
<name>A0A4S3JN29_9EURO</name>
<dbReference type="EMBL" id="SOSA01000089">
    <property type="protein sequence ID" value="THC97026.1"/>
    <property type="molecule type" value="Genomic_DNA"/>
</dbReference>
<reference evidence="1 2" key="1">
    <citation type="submission" date="2019-03" db="EMBL/GenBank/DDBJ databases">
        <title>The genome sequence of a newly discovered highly antifungal drug resistant Aspergillus species, Aspergillus tanneri NIH 1004.</title>
        <authorList>
            <person name="Mounaud S."/>
            <person name="Singh I."/>
            <person name="Joardar V."/>
            <person name="Pakala S."/>
            <person name="Pakala S."/>
            <person name="Venepally P."/>
            <person name="Hoover J."/>
            <person name="Nierman W."/>
            <person name="Chung J."/>
            <person name="Losada L."/>
        </authorList>
    </citation>
    <scope>NUCLEOTIDE SEQUENCE [LARGE SCALE GENOMIC DNA]</scope>
    <source>
        <strain evidence="1 2">NIH1004</strain>
    </source>
</reference>
<dbReference type="AlphaFoldDB" id="A0A4S3JN29"/>
<protein>
    <recommendedName>
        <fullName evidence="3">O-methyltransferase domain-containing protein</fullName>
    </recommendedName>
</protein>
<keyword evidence="2" id="KW-1185">Reference proteome</keyword>
<gene>
    <name evidence="1" type="ORF">EYZ11_003469</name>
</gene>
<comment type="caution">
    <text evidence="1">The sequence shown here is derived from an EMBL/GenBank/DDBJ whole genome shotgun (WGS) entry which is preliminary data.</text>
</comment>
<evidence type="ECO:0008006" key="3">
    <source>
        <dbReference type="Google" id="ProtNLM"/>
    </source>
</evidence>
<dbReference type="VEuPathDB" id="FungiDB:EYZ11_003469"/>
<organism evidence="1 2">
    <name type="scientific">Aspergillus tanneri</name>
    <dbReference type="NCBI Taxonomy" id="1220188"/>
    <lineage>
        <taxon>Eukaryota</taxon>
        <taxon>Fungi</taxon>
        <taxon>Dikarya</taxon>
        <taxon>Ascomycota</taxon>
        <taxon>Pezizomycotina</taxon>
        <taxon>Eurotiomycetes</taxon>
        <taxon>Eurotiomycetidae</taxon>
        <taxon>Eurotiales</taxon>
        <taxon>Aspergillaceae</taxon>
        <taxon>Aspergillus</taxon>
        <taxon>Aspergillus subgen. Circumdati</taxon>
    </lineage>
</organism>